<evidence type="ECO:0000313" key="1">
    <source>
        <dbReference type="EMBL" id="KND99399.1"/>
    </source>
</evidence>
<reference evidence="2" key="1">
    <citation type="journal article" date="2015" name="BMC Genomics">
        <title>Draft genome of a commonly misdiagnosed multidrug resistant pathogen Candida auris.</title>
        <authorList>
            <person name="Chatterjee S."/>
            <person name="Alampalli S.V."/>
            <person name="Nageshan R.K."/>
            <person name="Chettiar S.T."/>
            <person name="Joshi S."/>
            <person name="Tatu U.S."/>
        </authorList>
    </citation>
    <scope>NUCLEOTIDE SEQUENCE [LARGE SCALE GENOMIC DNA]</scope>
    <source>
        <strain evidence="2">6684</strain>
    </source>
</reference>
<dbReference type="Proteomes" id="UP000037122">
    <property type="component" value="Unassembled WGS sequence"/>
</dbReference>
<accession>A0A0L0NZG5</accession>
<sequence length="48" mass="5247">MMRFAHSPSMAAKAVIANWKQASEAGEISRASVNMQNGRHLSSEFITP</sequence>
<gene>
    <name evidence="1" type="ORF">QG37_03533</name>
</gene>
<comment type="caution">
    <text evidence="1">The sequence shown here is derived from an EMBL/GenBank/DDBJ whole genome shotgun (WGS) entry which is preliminary data.</text>
</comment>
<protein>
    <submittedName>
        <fullName evidence="1">Uncharacterized protein</fullName>
    </submittedName>
</protein>
<dbReference type="VEuPathDB" id="FungiDB:QG37_03533"/>
<dbReference type="AlphaFoldDB" id="A0A0L0NZG5"/>
<organism evidence="1 2">
    <name type="scientific">Candidozyma auris</name>
    <name type="common">Yeast</name>
    <name type="synonym">Candida auris</name>
    <dbReference type="NCBI Taxonomy" id="498019"/>
    <lineage>
        <taxon>Eukaryota</taxon>
        <taxon>Fungi</taxon>
        <taxon>Dikarya</taxon>
        <taxon>Ascomycota</taxon>
        <taxon>Saccharomycotina</taxon>
        <taxon>Pichiomycetes</taxon>
        <taxon>Metschnikowiaceae</taxon>
        <taxon>Candidozyma</taxon>
    </lineage>
</organism>
<name>A0A0L0NZG5_CANAR</name>
<proteinExistence type="predicted"/>
<evidence type="ECO:0000313" key="2">
    <source>
        <dbReference type="Proteomes" id="UP000037122"/>
    </source>
</evidence>
<dbReference type="EMBL" id="LGST01000023">
    <property type="protein sequence ID" value="KND99399.1"/>
    <property type="molecule type" value="Genomic_DNA"/>
</dbReference>